<proteinExistence type="inferred from homology"/>
<evidence type="ECO:0000313" key="3">
    <source>
        <dbReference type="EMBL" id="MCQ4813188.1"/>
    </source>
</evidence>
<dbReference type="PANTHER" id="PTHR30501">
    <property type="entry name" value="UPF0597 PROTEIN YHAM"/>
    <property type="match status" value="1"/>
</dbReference>
<evidence type="ECO:0000313" key="4">
    <source>
        <dbReference type="Proteomes" id="UP001205919"/>
    </source>
</evidence>
<keyword evidence="4" id="KW-1185">Reference proteome</keyword>
<protein>
    <recommendedName>
        <fullName evidence="1">UPF0597 protein NE630_01970</fullName>
    </recommendedName>
</protein>
<comment type="caution">
    <text evidence="3">The sequence shown here is derived from an EMBL/GenBank/DDBJ whole genome shotgun (WGS) entry which is preliminary data.</text>
</comment>
<keyword evidence="3" id="KW-0456">Lyase</keyword>
<dbReference type="GO" id="GO:0080146">
    <property type="term" value="F:L-cysteine desulfhydrase activity"/>
    <property type="evidence" value="ECO:0007669"/>
    <property type="project" value="TreeGrafter"/>
</dbReference>
<dbReference type="Pfam" id="PF03313">
    <property type="entry name" value="SDH_alpha"/>
    <property type="match status" value="1"/>
</dbReference>
<dbReference type="AlphaFoldDB" id="A0AAW5K362"/>
<dbReference type="InterPro" id="IPR005130">
    <property type="entry name" value="Ser_deHydtase-like_asu"/>
</dbReference>
<reference evidence="3 4" key="1">
    <citation type="submission" date="2022-06" db="EMBL/GenBank/DDBJ databases">
        <title>Isolation of gut microbiota from human fecal samples.</title>
        <authorList>
            <person name="Pamer E.G."/>
            <person name="Barat B."/>
            <person name="Waligurski E."/>
            <person name="Medina S."/>
            <person name="Paddock L."/>
            <person name="Mostad J."/>
        </authorList>
    </citation>
    <scope>NUCLEOTIDE SEQUENCE [LARGE SCALE GENOMIC DNA]</scope>
    <source>
        <strain evidence="3 4">DFI.9.90</strain>
    </source>
</reference>
<dbReference type="HAMAP" id="MF_01845">
    <property type="entry name" value="UPF0597"/>
    <property type="match status" value="1"/>
</dbReference>
<organism evidence="3 4">
    <name type="scientific">Cloacibacillus evryensis</name>
    <dbReference type="NCBI Taxonomy" id="508460"/>
    <lineage>
        <taxon>Bacteria</taxon>
        <taxon>Thermotogati</taxon>
        <taxon>Synergistota</taxon>
        <taxon>Synergistia</taxon>
        <taxon>Synergistales</taxon>
        <taxon>Synergistaceae</taxon>
        <taxon>Cloacibacillus</taxon>
    </lineage>
</organism>
<evidence type="ECO:0000256" key="1">
    <source>
        <dbReference type="HAMAP-Rule" id="MF_01845"/>
    </source>
</evidence>
<dbReference type="EMBL" id="JANFYT010000003">
    <property type="protein sequence ID" value="MCQ4813188.1"/>
    <property type="molecule type" value="Genomic_DNA"/>
</dbReference>
<name>A0AAW5K362_9BACT</name>
<comment type="similarity">
    <text evidence="1">Belongs to the UPF0597 family.</text>
</comment>
<gene>
    <name evidence="3" type="ORF">NE630_01970</name>
</gene>
<dbReference type="PIRSF" id="PIRSF006054">
    <property type="entry name" value="UCP006054"/>
    <property type="match status" value="1"/>
</dbReference>
<dbReference type="RefSeq" id="WP_008708863.1">
    <property type="nucleotide sequence ID" value="NZ_CABKQM010000002.1"/>
</dbReference>
<dbReference type="PANTHER" id="PTHR30501:SF2">
    <property type="entry name" value="UPF0597 PROTEIN YHAM"/>
    <property type="match status" value="1"/>
</dbReference>
<accession>A0AAW5K362</accession>
<feature type="domain" description="Serine dehydratase-like alpha subunit" evidence="2">
    <location>
        <begin position="144"/>
        <end position="428"/>
    </location>
</feature>
<dbReference type="InterPro" id="IPR021144">
    <property type="entry name" value="UPF0597"/>
</dbReference>
<dbReference type="GO" id="GO:0019450">
    <property type="term" value="P:L-cysteine catabolic process to pyruvate"/>
    <property type="evidence" value="ECO:0007669"/>
    <property type="project" value="TreeGrafter"/>
</dbReference>
<evidence type="ECO:0000259" key="2">
    <source>
        <dbReference type="Pfam" id="PF03313"/>
    </source>
</evidence>
<dbReference type="Proteomes" id="UP001205919">
    <property type="component" value="Unassembled WGS sequence"/>
</dbReference>
<sequence length="442" mass="46118">MLTLKEFLRNEVKPALGCTEPGAVALAVAHACAELPDRDDIAAVRVTVSSSIYKNGMAVGIPGTKGARGNAIAAAMGAICGDASLGLEVLRSSTLEDVAKAEAWVRDERVSIYCDPDRSGVYVLASVFTPGHKAVCLIENSHSNVVKTVLDNETKFEAERNGVSASGFDDGFPQTLQEALALADEIDAEDVSFIWDGINMNYRVADGGFKTQEECSSCGACLQSSKFGRSLLKIDPACGPIPVAMEIRSTCAAAAEARMSGILLPVMSSAGSGNHGITAILPVAVLGKRAGKSEDEIAKAVAVSHIATSFVKHNLGRLSPVCGCSVAAGAGAAAGMTYLMGGSYEQICTAMSLLLANIAGMLCDGAKESCALKVGAAAAEAYYAAEWALMGQKLAVPQGVFGETIEETVENVGRISREGMRTVDRVMIEILDKRHRPSSVAY</sequence>